<protein>
    <submittedName>
        <fullName evidence="5">Glycosyltransferase family 4 protein</fullName>
    </submittedName>
</protein>
<reference evidence="6" key="1">
    <citation type="submission" date="2019-07" db="EMBL/GenBank/DDBJ databases">
        <title>Chitinimonas sp. nov., isolated from Ny-Alesund, arctica soil.</title>
        <authorList>
            <person name="Xu Q."/>
            <person name="Peng F."/>
        </authorList>
    </citation>
    <scope>NUCLEOTIDE SEQUENCE [LARGE SCALE GENOMIC DNA]</scope>
    <source>
        <strain evidence="6">R3-44</strain>
    </source>
</reference>
<proteinExistence type="predicted"/>
<keyword evidence="2 5" id="KW-0808">Transferase</keyword>
<dbReference type="EMBL" id="CP041730">
    <property type="protein sequence ID" value="QDQ26676.1"/>
    <property type="molecule type" value="Genomic_DNA"/>
</dbReference>
<feature type="domain" description="Glycosyl transferase family 1" evidence="3">
    <location>
        <begin position="196"/>
        <end position="354"/>
    </location>
</feature>
<dbReference type="GO" id="GO:0016757">
    <property type="term" value="F:glycosyltransferase activity"/>
    <property type="evidence" value="ECO:0007669"/>
    <property type="project" value="UniProtKB-KW"/>
</dbReference>
<dbReference type="InterPro" id="IPR001296">
    <property type="entry name" value="Glyco_trans_1"/>
</dbReference>
<keyword evidence="6" id="KW-1185">Reference proteome</keyword>
<feature type="domain" description="Glycosyltransferase subfamily 4-like N-terminal" evidence="4">
    <location>
        <begin position="24"/>
        <end position="184"/>
    </location>
</feature>
<dbReference type="Proteomes" id="UP000317550">
    <property type="component" value="Chromosome"/>
</dbReference>
<dbReference type="Pfam" id="PF13439">
    <property type="entry name" value="Glyco_transf_4"/>
    <property type="match status" value="1"/>
</dbReference>
<dbReference type="OrthoDB" id="9771846at2"/>
<evidence type="ECO:0000259" key="3">
    <source>
        <dbReference type="Pfam" id="PF00534"/>
    </source>
</evidence>
<dbReference type="InterPro" id="IPR028098">
    <property type="entry name" value="Glyco_trans_4-like_N"/>
</dbReference>
<dbReference type="PANTHER" id="PTHR12526:SF510">
    <property type="entry name" value="D-INOSITOL 3-PHOSPHATE GLYCOSYLTRANSFERASE"/>
    <property type="match status" value="1"/>
</dbReference>
<name>A0A516SET4_9NEIS</name>
<keyword evidence="1" id="KW-0328">Glycosyltransferase</keyword>
<organism evidence="5 6">
    <name type="scientific">Chitinimonas arctica</name>
    <dbReference type="NCBI Taxonomy" id="2594795"/>
    <lineage>
        <taxon>Bacteria</taxon>
        <taxon>Pseudomonadati</taxon>
        <taxon>Pseudomonadota</taxon>
        <taxon>Betaproteobacteria</taxon>
        <taxon>Neisseriales</taxon>
        <taxon>Chitinibacteraceae</taxon>
        <taxon>Chitinimonas</taxon>
    </lineage>
</organism>
<dbReference type="Gene3D" id="3.40.50.2000">
    <property type="entry name" value="Glycogen Phosphorylase B"/>
    <property type="match status" value="2"/>
</dbReference>
<evidence type="ECO:0000256" key="1">
    <source>
        <dbReference type="ARBA" id="ARBA00022676"/>
    </source>
</evidence>
<evidence type="ECO:0000313" key="5">
    <source>
        <dbReference type="EMBL" id="QDQ26676.1"/>
    </source>
</evidence>
<evidence type="ECO:0000313" key="6">
    <source>
        <dbReference type="Proteomes" id="UP000317550"/>
    </source>
</evidence>
<accession>A0A516SET4</accession>
<dbReference type="PANTHER" id="PTHR12526">
    <property type="entry name" value="GLYCOSYLTRANSFERASE"/>
    <property type="match status" value="1"/>
</dbReference>
<evidence type="ECO:0000259" key="4">
    <source>
        <dbReference type="Pfam" id="PF13439"/>
    </source>
</evidence>
<dbReference type="CDD" id="cd03801">
    <property type="entry name" value="GT4_PimA-like"/>
    <property type="match status" value="1"/>
</dbReference>
<sequence>MLNFGRYPVKAVNVALIEPVGSHGGMDYYDSGLCGGLASNGVPVTWYTCDVSEPCGSIAFEVKRPFERIWGKEPAWKRGLRYVRGLFSTMHDARARKASIAHFHFFHVGPLEALGVMLARLYGLKAVATIHDVEAFKPGLTSTSLRDLTYRLCARLIVHNRVSRDELISRCQVSAAKIRVIPHGSYLGLIAPAMDRNLARDTLGLPQDEKVVLFFGQIKEVKGLDLLIEAFGKHREAMAPVHLVIAGKVWKDDFARYQALIDQYGLGDFCHLHIRYIPDDELSTFYSAADLIALPYRRIYQSGVLLMAMSFGVPVLASDLPGMKEIITDGENGFLFGAGDADLLGKQLVQVLSATPDVGKVVAQASADMQSKFSWKTIAAQTLFAYKELLMVEKV</sequence>
<gene>
    <name evidence="5" type="ORF">FNU76_10040</name>
</gene>
<dbReference type="KEGG" id="cari:FNU76_10040"/>
<dbReference type="Pfam" id="PF00534">
    <property type="entry name" value="Glycos_transf_1"/>
    <property type="match status" value="1"/>
</dbReference>
<evidence type="ECO:0000256" key="2">
    <source>
        <dbReference type="ARBA" id="ARBA00022679"/>
    </source>
</evidence>
<dbReference type="SUPFAM" id="SSF53756">
    <property type="entry name" value="UDP-Glycosyltransferase/glycogen phosphorylase"/>
    <property type="match status" value="1"/>
</dbReference>
<dbReference type="AlphaFoldDB" id="A0A516SET4"/>